<protein>
    <submittedName>
        <fullName evidence="1">Uncharacterized protein</fullName>
    </submittedName>
</protein>
<dbReference type="EMBL" id="CQPC01000038">
    <property type="protein sequence ID" value="CNU47015.1"/>
    <property type="molecule type" value="Genomic_DNA"/>
</dbReference>
<dbReference type="EMBL" id="CQPD01000055">
    <property type="protein sequence ID" value="CNV03649.1"/>
    <property type="molecule type" value="Genomic_DNA"/>
</dbReference>
<evidence type="ECO:0000313" key="2">
    <source>
        <dbReference type="EMBL" id="CNV03649.1"/>
    </source>
</evidence>
<evidence type="ECO:0000313" key="1">
    <source>
        <dbReference type="EMBL" id="CNU47015.1"/>
    </source>
</evidence>
<accession>A0A655D648</accession>
<gene>
    <name evidence="1" type="ORF">ERS008202_02821</name>
    <name evidence="2" type="ORF">ERS008207_04106</name>
</gene>
<dbReference type="AlphaFoldDB" id="A0A655D648"/>
<evidence type="ECO:0000313" key="4">
    <source>
        <dbReference type="Proteomes" id="UP000042394"/>
    </source>
</evidence>
<sequence length="61" mass="7309">MDNHRFMQFAANLDMMNKRRLLADFGLRRVKVIKPGLAHRHHIVFCSKEAQFFYVICFILI</sequence>
<dbReference type="Proteomes" id="UP000039541">
    <property type="component" value="Unassembled WGS sequence"/>
</dbReference>
<reference evidence="3 4" key="1">
    <citation type="submission" date="2015-03" db="EMBL/GenBank/DDBJ databases">
        <authorList>
            <consortium name="Pathogen Informatics"/>
        </authorList>
    </citation>
    <scope>NUCLEOTIDE SEQUENCE [LARGE SCALE GENOMIC DNA]</scope>
    <source>
        <strain evidence="1 3">3476</strain>
        <strain evidence="2 4">D4891</strain>
    </source>
</reference>
<dbReference type="Proteomes" id="UP000042394">
    <property type="component" value="Unassembled WGS sequence"/>
</dbReference>
<proteinExistence type="predicted"/>
<name>A0A655D648_SALET</name>
<evidence type="ECO:0000313" key="3">
    <source>
        <dbReference type="Proteomes" id="UP000039541"/>
    </source>
</evidence>
<organism evidence="1 3">
    <name type="scientific">Salmonella enterica subsp. enterica serovar Bovismorbificans</name>
    <dbReference type="NCBI Taxonomy" id="58097"/>
    <lineage>
        <taxon>Bacteria</taxon>
        <taxon>Pseudomonadati</taxon>
        <taxon>Pseudomonadota</taxon>
        <taxon>Gammaproteobacteria</taxon>
        <taxon>Enterobacterales</taxon>
        <taxon>Enterobacteriaceae</taxon>
        <taxon>Salmonella</taxon>
    </lineage>
</organism>